<dbReference type="InterPro" id="IPR012312">
    <property type="entry name" value="Hemerythrin-like"/>
</dbReference>
<proteinExistence type="predicted"/>
<gene>
    <name evidence="2" type="ORF">SAMN04488135_10943</name>
</gene>
<dbReference type="STRING" id="658167.SAMN04488135_10943"/>
<keyword evidence="3" id="KW-1185">Reference proteome</keyword>
<dbReference type="CDD" id="cd12108">
    <property type="entry name" value="Hr-like"/>
    <property type="match status" value="1"/>
</dbReference>
<feature type="domain" description="Hemerythrin-like" evidence="1">
    <location>
        <begin position="18"/>
        <end position="157"/>
    </location>
</feature>
<name>A0A1M5YFQ9_9BURK</name>
<evidence type="ECO:0000259" key="1">
    <source>
        <dbReference type="Pfam" id="PF01814"/>
    </source>
</evidence>
<dbReference type="RefSeq" id="WP_073104662.1">
    <property type="nucleotide sequence ID" value="NZ_FQXE01000009.1"/>
</dbReference>
<organism evidence="2 3">
    <name type="scientific">Pollutimonas bauzanensis</name>
    <dbReference type="NCBI Taxonomy" id="658167"/>
    <lineage>
        <taxon>Bacteria</taxon>
        <taxon>Pseudomonadati</taxon>
        <taxon>Pseudomonadota</taxon>
        <taxon>Betaproteobacteria</taxon>
        <taxon>Burkholderiales</taxon>
        <taxon>Alcaligenaceae</taxon>
        <taxon>Pollutimonas</taxon>
    </lineage>
</organism>
<accession>A0A1M5YFQ9</accession>
<dbReference type="Pfam" id="PF01814">
    <property type="entry name" value="Hemerythrin"/>
    <property type="match status" value="1"/>
</dbReference>
<protein>
    <submittedName>
        <fullName evidence="2">Hemerythrin HHE cation binding domain-containing protein</fullName>
    </submittedName>
</protein>
<evidence type="ECO:0000313" key="2">
    <source>
        <dbReference type="EMBL" id="SHI10724.1"/>
    </source>
</evidence>
<dbReference type="EMBL" id="FQXE01000009">
    <property type="protein sequence ID" value="SHI10724.1"/>
    <property type="molecule type" value="Genomic_DNA"/>
</dbReference>
<evidence type="ECO:0000313" key="3">
    <source>
        <dbReference type="Proteomes" id="UP000184226"/>
    </source>
</evidence>
<dbReference type="OrthoDB" id="8898809at2"/>
<reference evidence="2 3" key="1">
    <citation type="submission" date="2016-11" db="EMBL/GenBank/DDBJ databases">
        <authorList>
            <person name="Jaros S."/>
            <person name="Januszkiewicz K."/>
            <person name="Wedrychowicz H."/>
        </authorList>
    </citation>
    <scope>NUCLEOTIDE SEQUENCE [LARGE SCALE GENOMIC DNA]</scope>
    <source>
        <strain evidence="2 3">CGMCC 1.10190</strain>
    </source>
</reference>
<dbReference type="Gene3D" id="1.20.120.520">
    <property type="entry name" value="nmb1532 protein domain like"/>
    <property type="match status" value="1"/>
</dbReference>
<sequence>MSTAFPGFSTPAASTEAPLEMLAACHIRIERQCATLARLAAHLRERGSDAEARSAAANIMRYFETSAVQHHADEERDLFPALIESMAGSDAVCIRELTQGLSADHRRLEAMWRRLRQTLEQVAAGHAALLSEDQVASFAGLYERHMRLEEDELLPMAARLLGAPEITRIGRAMRERRGIADIG</sequence>
<dbReference type="Proteomes" id="UP000184226">
    <property type="component" value="Unassembled WGS sequence"/>
</dbReference>
<dbReference type="AlphaFoldDB" id="A0A1M5YFQ9"/>